<dbReference type="EMBL" id="JAACJO010000003">
    <property type="protein sequence ID" value="KAF5360509.1"/>
    <property type="molecule type" value="Genomic_DNA"/>
</dbReference>
<proteinExistence type="predicted"/>
<dbReference type="PANTHER" id="PTHR38110:SF1">
    <property type="entry name" value="THIOESTERASE DOMAIN-CONTAINING PROTEIN"/>
    <property type="match status" value="1"/>
</dbReference>
<dbReference type="OrthoDB" id="2532955at2759"/>
<comment type="caution">
    <text evidence="3">The sequence shown here is derived from an EMBL/GenBank/DDBJ whole genome shotgun (WGS) entry which is preliminary data.</text>
</comment>
<organism evidence="3 4">
    <name type="scientific">Leucocoprinus leucothites</name>
    <dbReference type="NCBI Taxonomy" id="201217"/>
    <lineage>
        <taxon>Eukaryota</taxon>
        <taxon>Fungi</taxon>
        <taxon>Dikarya</taxon>
        <taxon>Basidiomycota</taxon>
        <taxon>Agaricomycotina</taxon>
        <taxon>Agaricomycetes</taxon>
        <taxon>Agaricomycetidae</taxon>
        <taxon>Agaricales</taxon>
        <taxon>Agaricineae</taxon>
        <taxon>Agaricaceae</taxon>
        <taxon>Leucocoprinus</taxon>
    </lineage>
</organism>
<protein>
    <submittedName>
        <fullName evidence="3">Uncharacterized protein</fullName>
    </submittedName>
</protein>
<evidence type="ECO:0000313" key="4">
    <source>
        <dbReference type="Proteomes" id="UP000559027"/>
    </source>
</evidence>
<dbReference type="InterPro" id="IPR052389">
    <property type="entry name" value="Sec_Metab_Biosynth-Assoc"/>
</dbReference>
<dbReference type="PANTHER" id="PTHR38110">
    <property type="entry name" value="CHROMOSOME 23, WHOLE GENOME SHOTGUN SEQUENCE"/>
    <property type="match status" value="1"/>
</dbReference>
<evidence type="ECO:0000259" key="2">
    <source>
        <dbReference type="Pfam" id="PF20789"/>
    </source>
</evidence>
<feature type="domain" description="Acyl-CoA thioesterase-like N-terminal HotDog" evidence="1">
    <location>
        <begin position="50"/>
        <end position="116"/>
    </location>
</feature>
<keyword evidence="4" id="KW-1185">Reference proteome</keyword>
<dbReference type="SUPFAM" id="SSF54637">
    <property type="entry name" value="Thioesterase/thiol ester dehydrase-isomerase"/>
    <property type="match status" value="1"/>
</dbReference>
<reference evidence="3 4" key="1">
    <citation type="journal article" date="2020" name="ISME J.">
        <title>Uncovering the hidden diversity of litter-decomposition mechanisms in mushroom-forming fungi.</title>
        <authorList>
            <person name="Floudas D."/>
            <person name="Bentzer J."/>
            <person name="Ahren D."/>
            <person name="Johansson T."/>
            <person name="Persson P."/>
            <person name="Tunlid A."/>
        </authorList>
    </citation>
    <scope>NUCLEOTIDE SEQUENCE [LARGE SCALE GENOMIC DNA]</scope>
    <source>
        <strain evidence="3 4">CBS 146.42</strain>
    </source>
</reference>
<evidence type="ECO:0000259" key="1">
    <source>
        <dbReference type="Pfam" id="PF13622"/>
    </source>
</evidence>
<dbReference type="InterPro" id="IPR042171">
    <property type="entry name" value="Acyl-CoA_hotdog"/>
</dbReference>
<dbReference type="Pfam" id="PF13622">
    <property type="entry name" value="4HBT_3"/>
    <property type="match status" value="1"/>
</dbReference>
<dbReference type="Pfam" id="PF20789">
    <property type="entry name" value="4HBT_3C"/>
    <property type="match status" value="1"/>
</dbReference>
<dbReference type="InterPro" id="IPR049450">
    <property type="entry name" value="ACOT8-like_C"/>
</dbReference>
<feature type="domain" description="Acyl-CoA thioesterase-like C-terminal" evidence="2">
    <location>
        <begin position="182"/>
        <end position="260"/>
    </location>
</feature>
<dbReference type="Gene3D" id="2.40.160.210">
    <property type="entry name" value="Acyl-CoA thioesterase, double hotdog domain"/>
    <property type="match status" value="1"/>
</dbReference>
<gene>
    <name evidence="3" type="ORF">D9756_004885</name>
</gene>
<dbReference type="AlphaFoldDB" id="A0A8H5G8W5"/>
<sequence>MAPFSKAIELEPYSESTGDHGKIYRGTVDPEWVVIKIPHGGSFREEFIVMKFTDNHFRSSTTQKDPIHVTAHYLRPSAAGPFEIHVCIIKSGKGFTNIAADLFQKNTLKVTTHMIFGHNGPAPGDKALLTLSPPSPYSRRVPLHCHPSRAPKKQVNDRWVFKHHIRWTEEPEIEARNQPDHSNRTNSVTIGGGGTEWGAWLGFSEERETITPPAIAFLVDMFSNLPTMLPRSERKGLGSSWFPTVTMSIEFKAPIPKPSDFHASRTVGLYSTGKFINHPQGRHEAYVEAWTAPTNIGEGKFVEDWRDKQVCLAIATQMALVIPFDEASKRADKEVARL</sequence>
<dbReference type="InterPro" id="IPR049449">
    <property type="entry name" value="TesB_ACOT8-like_N"/>
</dbReference>
<dbReference type="Proteomes" id="UP000559027">
    <property type="component" value="Unassembled WGS sequence"/>
</dbReference>
<accession>A0A8H5G8W5</accession>
<dbReference type="InterPro" id="IPR029069">
    <property type="entry name" value="HotDog_dom_sf"/>
</dbReference>
<evidence type="ECO:0000313" key="3">
    <source>
        <dbReference type="EMBL" id="KAF5360509.1"/>
    </source>
</evidence>
<name>A0A8H5G8W5_9AGAR</name>